<dbReference type="AlphaFoldDB" id="A0A7Z1B0N8"/>
<sequence length="757" mass="76464">MIGMVMSVTAAVAQAEDGRRTAAPAAAPAPAAFAVVAPQRVLDTREGLGATGPVGPARTVTVDLSAKVPASATAVVLNVTGTAPTSATFVTVFPAGTARPTASNVNLVAGETRPNLVTVAVGADRKVSLYNNSGSVHLIADLAGHYSTDPQAATGRFTPFTPVRVFDTREHFDIRPPGPIGPGGVETLDLSVRVPPTATAVVLTLTGTGATAGTFLTAWPGGTPRPTASNVNLAPGATTPNQVVVALGADRTVNLYNRNGTAHAIVDVAGFYSTDYGALFTAVAPTRVLDTRAGAGPVGPVRSVAVALGASVPRNTTGVVLNLTGTLGTAGTYVTAWAPPEPRPDGSNLNLTRGQTAANHATVGLGTGATVSLYNNTGSVHLIADLAGFFSLPPVTCAADCVLAWGNNWWGNLGTGDYEPSAAVAKPVYGLSGVTALSSGTANLALTADGQVWAWGANFSAELGNGWYGSESSVPVPVLGLHDVVAIDDLIALRGDGTVWTWGTLLGGGFTVPEQVPGVTGAVAVAGGGGSAFALKGDGTVWAWGSNYGGALGIGGDDAFFTEPTQVPGLSGVREIVTSGQGTLVRKDDGTVWGWGNNRHGQLGHGTVGGEGCIDFPPVGEHCQYRTPVQAVGLTDVTALDLNGVRSFAVRADGTAWAWGNNHEGSLGTGEDCRYCGTGTPTRITGLPAVTQAVAANAGGYALGVDGRVWAWGTNDEDALGEVEGTAPAYSTVPLRLRAPVGVRKLEGGSNTGFALK</sequence>
<dbReference type="GO" id="GO:0005085">
    <property type="term" value="F:guanyl-nucleotide exchange factor activity"/>
    <property type="evidence" value="ECO:0007669"/>
    <property type="project" value="TreeGrafter"/>
</dbReference>
<protein>
    <recommendedName>
        <fullName evidence="3">Alpha-tubulin suppressor-like RCC1 family protein</fullName>
    </recommendedName>
</protein>
<dbReference type="SUPFAM" id="SSF50985">
    <property type="entry name" value="RCC1/BLIP-II"/>
    <property type="match status" value="1"/>
</dbReference>
<organism evidence="1 2">
    <name type="scientific">Actinophytocola xinjiangensis</name>
    <dbReference type="NCBI Taxonomy" id="485602"/>
    <lineage>
        <taxon>Bacteria</taxon>
        <taxon>Bacillati</taxon>
        <taxon>Actinomycetota</taxon>
        <taxon>Actinomycetes</taxon>
        <taxon>Pseudonocardiales</taxon>
        <taxon>Pseudonocardiaceae</taxon>
    </lineage>
</organism>
<name>A0A7Z1B0N8_9PSEU</name>
<gene>
    <name evidence="1" type="ORF">BLA60_06070</name>
</gene>
<comment type="caution">
    <text evidence="1">The sequence shown here is derived from an EMBL/GenBank/DDBJ whole genome shotgun (WGS) entry which is preliminary data.</text>
</comment>
<dbReference type="Pfam" id="PF00415">
    <property type="entry name" value="RCC1"/>
    <property type="match status" value="3"/>
</dbReference>
<dbReference type="InterPro" id="IPR051553">
    <property type="entry name" value="Ran_GTPase-activating"/>
</dbReference>
<evidence type="ECO:0000313" key="1">
    <source>
        <dbReference type="EMBL" id="OLF12834.1"/>
    </source>
</evidence>
<dbReference type="Gene3D" id="2.130.10.30">
    <property type="entry name" value="Regulator of chromosome condensation 1/beta-lactamase-inhibitor protein II"/>
    <property type="match status" value="3"/>
</dbReference>
<dbReference type="PANTHER" id="PTHR45982">
    <property type="entry name" value="REGULATOR OF CHROMOSOME CONDENSATION"/>
    <property type="match status" value="1"/>
</dbReference>
<dbReference type="EMBL" id="MSIF01000002">
    <property type="protein sequence ID" value="OLF12834.1"/>
    <property type="molecule type" value="Genomic_DNA"/>
</dbReference>
<keyword evidence="2" id="KW-1185">Reference proteome</keyword>
<dbReference type="PROSITE" id="PS50012">
    <property type="entry name" value="RCC1_3"/>
    <property type="match status" value="4"/>
</dbReference>
<dbReference type="InterPro" id="IPR009091">
    <property type="entry name" value="RCC1/BLIP-II"/>
</dbReference>
<accession>A0A7Z1B0N8</accession>
<dbReference type="Proteomes" id="UP000185696">
    <property type="component" value="Unassembled WGS sequence"/>
</dbReference>
<proteinExistence type="predicted"/>
<evidence type="ECO:0008006" key="3">
    <source>
        <dbReference type="Google" id="ProtNLM"/>
    </source>
</evidence>
<dbReference type="PANTHER" id="PTHR45982:SF1">
    <property type="entry name" value="REGULATOR OF CHROMOSOME CONDENSATION"/>
    <property type="match status" value="1"/>
</dbReference>
<dbReference type="InterPro" id="IPR000408">
    <property type="entry name" value="Reg_chr_condens"/>
</dbReference>
<reference evidence="1 2" key="1">
    <citation type="submission" date="2016-12" db="EMBL/GenBank/DDBJ databases">
        <title>The draft genome sequence of Actinophytocola xinjiangensis.</title>
        <authorList>
            <person name="Wang W."/>
            <person name="Yuan L."/>
        </authorList>
    </citation>
    <scope>NUCLEOTIDE SEQUENCE [LARGE SCALE GENOMIC DNA]</scope>
    <source>
        <strain evidence="1 2">CGMCC 4.4663</strain>
    </source>
</reference>
<evidence type="ECO:0000313" key="2">
    <source>
        <dbReference type="Proteomes" id="UP000185696"/>
    </source>
</evidence>
<dbReference type="GO" id="GO:0005737">
    <property type="term" value="C:cytoplasm"/>
    <property type="evidence" value="ECO:0007669"/>
    <property type="project" value="TreeGrafter"/>
</dbReference>